<protein>
    <submittedName>
        <fullName evidence="1">Uncharacterized protein</fullName>
    </submittedName>
</protein>
<name>A0AAV5T411_9BILA</name>
<reference evidence="1" key="1">
    <citation type="submission" date="2023-10" db="EMBL/GenBank/DDBJ databases">
        <title>Genome assembly of Pristionchus species.</title>
        <authorList>
            <person name="Yoshida K."/>
            <person name="Sommer R.J."/>
        </authorList>
    </citation>
    <scope>NUCLEOTIDE SEQUENCE</scope>
    <source>
        <strain evidence="1">RS0144</strain>
    </source>
</reference>
<proteinExistence type="predicted"/>
<accession>A0AAV5T411</accession>
<feature type="non-terminal residue" evidence="1">
    <location>
        <position position="1"/>
    </location>
</feature>
<dbReference type="AlphaFoldDB" id="A0AAV5T411"/>
<dbReference type="EMBL" id="BTSX01000003">
    <property type="protein sequence ID" value="GMS87583.1"/>
    <property type="molecule type" value="Genomic_DNA"/>
</dbReference>
<evidence type="ECO:0000313" key="2">
    <source>
        <dbReference type="Proteomes" id="UP001432027"/>
    </source>
</evidence>
<evidence type="ECO:0000313" key="1">
    <source>
        <dbReference type="EMBL" id="GMS87583.1"/>
    </source>
</evidence>
<sequence>PVKLLLDLSSLLTSLHIYQCKVEGVGHYLPCLLGLVNVDWTPIIIEMFSNKLDKLHLENRYHQGYLSTDGSDLLREELPLLDKRIWFEATCHNYEKGLQYTMNEHIVRADPATRHGRSLRIKHSSREVEPADF</sequence>
<dbReference type="Proteomes" id="UP001432027">
    <property type="component" value="Unassembled WGS sequence"/>
</dbReference>
<keyword evidence="2" id="KW-1185">Reference proteome</keyword>
<gene>
    <name evidence="1" type="ORF">PENTCL1PPCAC_9758</name>
</gene>
<organism evidence="1 2">
    <name type="scientific">Pristionchus entomophagus</name>
    <dbReference type="NCBI Taxonomy" id="358040"/>
    <lineage>
        <taxon>Eukaryota</taxon>
        <taxon>Metazoa</taxon>
        <taxon>Ecdysozoa</taxon>
        <taxon>Nematoda</taxon>
        <taxon>Chromadorea</taxon>
        <taxon>Rhabditida</taxon>
        <taxon>Rhabditina</taxon>
        <taxon>Diplogasteromorpha</taxon>
        <taxon>Diplogasteroidea</taxon>
        <taxon>Neodiplogasteridae</taxon>
        <taxon>Pristionchus</taxon>
    </lineage>
</organism>
<comment type="caution">
    <text evidence="1">The sequence shown here is derived from an EMBL/GenBank/DDBJ whole genome shotgun (WGS) entry which is preliminary data.</text>
</comment>
<feature type="non-terminal residue" evidence="1">
    <location>
        <position position="133"/>
    </location>
</feature>